<dbReference type="NCBIfam" id="TIGR04022">
    <property type="entry name" value="sulfur_SfnB"/>
    <property type="match status" value="1"/>
</dbReference>
<dbReference type="GO" id="GO:0050660">
    <property type="term" value="F:flavin adenine dinucleotide binding"/>
    <property type="evidence" value="ECO:0007669"/>
    <property type="project" value="InterPro"/>
</dbReference>
<evidence type="ECO:0000259" key="14">
    <source>
        <dbReference type="Pfam" id="PF02770"/>
    </source>
</evidence>
<comment type="similarity">
    <text evidence="8">Belongs to the DszC flavin monooxygenase family.</text>
</comment>
<dbReference type="EC" id="1.14.14.21" evidence="9"/>
<keyword evidence="3" id="KW-0288">FMN</keyword>
<feature type="domain" description="Acyl-CoA oxidase/dehydrogenase middle" evidence="14">
    <location>
        <begin position="138"/>
        <end position="220"/>
    </location>
</feature>
<evidence type="ECO:0000259" key="15">
    <source>
        <dbReference type="Pfam" id="PF02771"/>
    </source>
</evidence>
<dbReference type="InterPro" id="IPR037069">
    <property type="entry name" value="AcylCoA_DH/ox_N_sf"/>
</dbReference>
<dbReference type="InterPro" id="IPR046373">
    <property type="entry name" value="Acyl-CoA_Oxase/DH_mid-dom_sf"/>
</dbReference>
<dbReference type="InterPro" id="IPR013107">
    <property type="entry name" value="Acyl-CoA_DH_C"/>
</dbReference>
<keyword evidence="2" id="KW-0285">Flavoprotein</keyword>
<comment type="catalytic activity">
    <reaction evidence="12">
        <text>dibenzothiophene 5-oxide + FMNH2 + O2 = dibenzothiophene 5,5-dioxide + FMN + H2O + H(+)</text>
        <dbReference type="Rhea" id="RHEA:49080"/>
        <dbReference type="ChEBI" id="CHEBI:15377"/>
        <dbReference type="ChEBI" id="CHEBI:15378"/>
        <dbReference type="ChEBI" id="CHEBI:15379"/>
        <dbReference type="ChEBI" id="CHEBI:23683"/>
        <dbReference type="ChEBI" id="CHEBI:57618"/>
        <dbReference type="ChEBI" id="CHEBI:58210"/>
        <dbReference type="ChEBI" id="CHEBI:90356"/>
    </reaction>
</comment>
<protein>
    <recommendedName>
        <fullName evidence="10">Dibenzothiophene monooxygenase</fullName>
        <ecNumber evidence="9">1.14.14.21</ecNumber>
    </recommendedName>
</protein>
<comment type="catalytic activity">
    <reaction evidence="11">
        <text>dibenzothiophene + FMNH2 + O2 = dibenzothiophene 5-oxide + FMN + H2O + H(+)</text>
        <dbReference type="Rhea" id="RHEA:49076"/>
        <dbReference type="ChEBI" id="CHEBI:15377"/>
        <dbReference type="ChEBI" id="CHEBI:15378"/>
        <dbReference type="ChEBI" id="CHEBI:15379"/>
        <dbReference type="ChEBI" id="CHEBI:23681"/>
        <dbReference type="ChEBI" id="CHEBI:23683"/>
        <dbReference type="ChEBI" id="CHEBI:57618"/>
        <dbReference type="ChEBI" id="CHEBI:58210"/>
    </reaction>
</comment>
<evidence type="ECO:0000256" key="4">
    <source>
        <dbReference type="ARBA" id="ARBA00022741"/>
    </source>
</evidence>
<dbReference type="Proteomes" id="UP000515511">
    <property type="component" value="Chromosome"/>
</dbReference>
<dbReference type="Gene3D" id="1.20.140.10">
    <property type="entry name" value="Butyryl-CoA Dehydrogenase, subunit A, domain 3"/>
    <property type="match status" value="1"/>
</dbReference>
<dbReference type="InterPro" id="IPR023922">
    <property type="entry name" value="S04_starv_induced_SfnB"/>
</dbReference>
<evidence type="ECO:0000256" key="3">
    <source>
        <dbReference type="ARBA" id="ARBA00022643"/>
    </source>
</evidence>
<dbReference type="RefSeq" id="WP_185276089.1">
    <property type="nucleotide sequence ID" value="NZ_CP043641.1"/>
</dbReference>
<organism evidence="17 18">
    <name type="scientific">Leifsonia shinshuensis</name>
    <dbReference type="NCBI Taxonomy" id="150026"/>
    <lineage>
        <taxon>Bacteria</taxon>
        <taxon>Bacillati</taxon>
        <taxon>Actinomycetota</taxon>
        <taxon>Actinomycetes</taxon>
        <taxon>Micrococcales</taxon>
        <taxon>Microbacteriaceae</taxon>
        <taxon>Leifsonia</taxon>
    </lineage>
</organism>
<dbReference type="InterPro" id="IPR006091">
    <property type="entry name" value="Acyl-CoA_Oxase/DH_mid-dom"/>
</dbReference>
<keyword evidence="5 17" id="KW-0560">Oxidoreductase</keyword>
<comment type="pathway">
    <text evidence="7">Sulfur metabolism; dibenzothiophene degradation.</text>
</comment>
<dbReference type="PIRSF" id="PIRSF016578">
    <property type="entry name" value="HsaA"/>
    <property type="match status" value="1"/>
</dbReference>
<dbReference type="Gene3D" id="1.10.540.10">
    <property type="entry name" value="Acyl-CoA dehydrogenase/oxidase, N-terminal domain"/>
    <property type="match status" value="1"/>
</dbReference>
<comment type="catalytic activity">
    <reaction evidence="13">
        <text>dibenzothiophene + 2 FMNH2 + 2 O2 = dibenzothiophene 5,5-dioxide + 2 FMN + 2 H2O + 2 H(+)</text>
        <dbReference type="Rhea" id="RHEA:49072"/>
        <dbReference type="ChEBI" id="CHEBI:15377"/>
        <dbReference type="ChEBI" id="CHEBI:15378"/>
        <dbReference type="ChEBI" id="CHEBI:15379"/>
        <dbReference type="ChEBI" id="CHEBI:23681"/>
        <dbReference type="ChEBI" id="CHEBI:57618"/>
        <dbReference type="ChEBI" id="CHEBI:58210"/>
        <dbReference type="ChEBI" id="CHEBI:90356"/>
        <dbReference type="EC" id="1.14.14.21"/>
    </reaction>
</comment>
<dbReference type="AlphaFoldDB" id="A0A7G6YDT6"/>
<evidence type="ECO:0000259" key="16">
    <source>
        <dbReference type="Pfam" id="PF08028"/>
    </source>
</evidence>
<dbReference type="Gene3D" id="2.40.110.10">
    <property type="entry name" value="Butyryl-CoA Dehydrogenase, subunit A, domain 2"/>
    <property type="match status" value="1"/>
</dbReference>
<evidence type="ECO:0000256" key="1">
    <source>
        <dbReference type="ARBA" id="ARBA00004496"/>
    </source>
</evidence>
<accession>A0A7G6YDT6</accession>
<dbReference type="InterPro" id="IPR009100">
    <property type="entry name" value="AcylCoA_DH/oxidase_NM_dom_sf"/>
</dbReference>
<dbReference type="InterPro" id="IPR036250">
    <property type="entry name" value="AcylCo_DH-like_C"/>
</dbReference>
<dbReference type="PANTHER" id="PTHR43884:SF12">
    <property type="entry name" value="ISOVALERYL-COA DEHYDROGENASE, MITOCHONDRIAL-RELATED"/>
    <property type="match status" value="1"/>
</dbReference>
<name>A0A7G6YDT6_9MICO</name>
<evidence type="ECO:0000256" key="11">
    <source>
        <dbReference type="ARBA" id="ARBA00047859"/>
    </source>
</evidence>
<keyword evidence="4" id="KW-0547">Nucleotide-binding</keyword>
<evidence type="ECO:0000256" key="10">
    <source>
        <dbReference type="ARBA" id="ARBA00034345"/>
    </source>
</evidence>
<dbReference type="InterPro" id="IPR013786">
    <property type="entry name" value="AcylCoA_DH/ox_N"/>
</dbReference>
<keyword evidence="6" id="KW-0503">Monooxygenase</keyword>
<evidence type="ECO:0000256" key="12">
    <source>
        <dbReference type="ARBA" id="ARBA00048445"/>
    </source>
</evidence>
<evidence type="ECO:0000256" key="6">
    <source>
        <dbReference type="ARBA" id="ARBA00023033"/>
    </source>
</evidence>
<evidence type="ECO:0000313" key="17">
    <source>
        <dbReference type="EMBL" id="QNE36651.1"/>
    </source>
</evidence>
<evidence type="ECO:0000256" key="8">
    <source>
        <dbReference type="ARBA" id="ARBA00034317"/>
    </source>
</evidence>
<reference evidence="18" key="1">
    <citation type="submission" date="2019-09" db="EMBL/GenBank/DDBJ databases">
        <title>Antimicrobial potential of Antarctic Bacteria.</title>
        <authorList>
            <person name="Benaud N."/>
            <person name="Edwards R.J."/>
            <person name="Ferrari B.C."/>
        </authorList>
    </citation>
    <scope>NUCLEOTIDE SEQUENCE [LARGE SCALE GENOMIC DNA]</scope>
    <source>
        <strain evidence="18">INR9</strain>
    </source>
</reference>
<dbReference type="GO" id="GO:0005737">
    <property type="term" value="C:cytoplasm"/>
    <property type="evidence" value="ECO:0007669"/>
    <property type="project" value="UniProtKB-SubCell"/>
</dbReference>
<dbReference type="PANTHER" id="PTHR43884">
    <property type="entry name" value="ACYL-COA DEHYDROGENASE"/>
    <property type="match status" value="1"/>
</dbReference>
<dbReference type="Pfam" id="PF02770">
    <property type="entry name" value="Acyl-CoA_dh_M"/>
    <property type="match status" value="1"/>
</dbReference>
<dbReference type="GO" id="GO:0006552">
    <property type="term" value="P:L-leucine catabolic process"/>
    <property type="evidence" value="ECO:0007669"/>
    <property type="project" value="TreeGrafter"/>
</dbReference>
<dbReference type="GO" id="GO:0004497">
    <property type="term" value="F:monooxygenase activity"/>
    <property type="evidence" value="ECO:0007669"/>
    <property type="project" value="UniProtKB-KW"/>
</dbReference>
<feature type="domain" description="Acyl-CoA dehydrogenase/oxidase N-terminal" evidence="15">
    <location>
        <begin position="24"/>
        <end position="128"/>
    </location>
</feature>
<dbReference type="SUPFAM" id="SSF56645">
    <property type="entry name" value="Acyl-CoA dehydrogenase NM domain-like"/>
    <property type="match status" value="1"/>
</dbReference>
<dbReference type="Pfam" id="PF08028">
    <property type="entry name" value="Acyl-CoA_dh_2"/>
    <property type="match status" value="1"/>
</dbReference>
<gene>
    <name evidence="17" type="ORF">F1C12_17050</name>
</gene>
<dbReference type="GO" id="GO:0008470">
    <property type="term" value="F:3-methylbutanoyl-CoA dehydrogenase activity"/>
    <property type="evidence" value="ECO:0007669"/>
    <property type="project" value="TreeGrafter"/>
</dbReference>
<dbReference type="SUPFAM" id="SSF47203">
    <property type="entry name" value="Acyl-CoA dehydrogenase C-terminal domain-like"/>
    <property type="match status" value="1"/>
</dbReference>
<evidence type="ECO:0000256" key="13">
    <source>
        <dbReference type="ARBA" id="ARBA00049456"/>
    </source>
</evidence>
<feature type="domain" description="Acyl-CoA dehydrogenase C-terminal" evidence="16">
    <location>
        <begin position="249"/>
        <end position="380"/>
    </location>
</feature>
<dbReference type="KEGG" id="lse:F1C12_17050"/>
<evidence type="ECO:0000256" key="5">
    <source>
        <dbReference type="ARBA" id="ARBA00023002"/>
    </source>
</evidence>
<dbReference type="Pfam" id="PF02771">
    <property type="entry name" value="Acyl-CoA_dh_N"/>
    <property type="match status" value="1"/>
</dbReference>
<evidence type="ECO:0000313" key="18">
    <source>
        <dbReference type="Proteomes" id="UP000515511"/>
    </source>
</evidence>
<comment type="subcellular location">
    <subcellularLocation>
        <location evidence="1">Cytoplasm</location>
    </subcellularLocation>
</comment>
<evidence type="ECO:0000256" key="9">
    <source>
        <dbReference type="ARBA" id="ARBA00034328"/>
    </source>
</evidence>
<sequence length="405" mass="43140">MPSDTVVSPASAVAPARVIATDAEARAAARAFAETVRPHAAQIDADRRIPIEIVDAFSATGLWAITIPREYGGAEVSHATLADVIATVSAVEPSLGQIPQNHFCLVEDIRLSGTPQQKEFFFGLVLSGARFANAFSEAGGKNVAEIQTRLVHDGDEVVVTGSKFYSTGSAYAHWIPVLAVDEDGLEQLVFTERDSDGLTVVDDWSAFGQRATSSGSVVLEGLRVPADRVFPMHTEYENPTIAGPFAQLTTAAIDLGIARGAIRETHDAVRVARPWIDSGVDSAAKDPLTLERLGRLDIDLAAAEALTEKAGEAIDTAKPAADEANVAAASIAVARAKVLTTELSLEASTRLLELGGTRATLGAKALDRYWRNARVHTLHDPVRWKPVIIGDYALNGTLPARHSWI</sequence>
<evidence type="ECO:0000256" key="7">
    <source>
        <dbReference type="ARBA" id="ARBA00034307"/>
    </source>
</evidence>
<evidence type="ECO:0000256" key="2">
    <source>
        <dbReference type="ARBA" id="ARBA00022630"/>
    </source>
</evidence>
<proteinExistence type="inferred from homology"/>
<dbReference type="EMBL" id="CP043641">
    <property type="protein sequence ID" value="QNE36651.1"/>
    <property type="molecule type" value="Genomic_DNA"/>
</dbReference>